<gene>
    <name evidence="2" type="ORF">DERYTH_LOCUS15903</name>
</gene>
<proteinExistence type="predicted"/>
<feature type="region of interest" description="Disordered" evidence="1">
    <location>
        <begin position="154"/>
        <end position="176"/>
    </location>
</feature>
<organism evidence="2 3">
    <name type="scientific">Dentiscutata erythropus</name>
    <dbReference type="NCBI Taxonomy" id="1348616"/>
    <lineage>
        <taxon>Eukaryota</taxon>
        <taxon>Fungi</taxon>
        <taxon>Fungi incertae sedis</taxon>
        <taxon>Mucoromycota</taxon>
        <taxon>Glomeromycotina</taxon>
        <taxon>Glomeromycetes</taxon>
        <taxon>Diversisporales</taxon>
        <taxon>Gigasporaceae</taxon>
        <taxon>Dentiscutata</taxon>
    </lineage>
</organism>
<evidence type="ECO:0000256" key="1">
    <source>
        <dbReference type="SAM" id="MobiDB-lite"/>
    </source>
</evidence>
<protein>
    <submittedName>
        <fullName evidence="2">14516_t:CDS:1</fullName>
    </submittedName>
</protein>
<comment type="caution">
    <text evidence="2">The sequence shown here is derived from an EMBL/GenBank/DDBJ whole genome shotgun (WGS) entry which is preliminary data.</text>
</comment>
<dbReference type="OrthoDB" id="2437341at2759"/>
<accession>A0A9N9IK79</accession>
<dbReference type="Proteomes" id="UP000789405">
    <property type="component" value="Unassembled WGS sequence"/>
</dbReference>
<reference evidence="2" key="1">
    <citation type="submission" date="2021-06" db="EMBL/GenBank/DDBJ databases">
        <authorList>
            <person name="Kallberg Y."/>
            <person name="Tangrot J."/>
            <person name="Rosling A."/>
        </authorList>
    </citation>
    <scope>NUCLEOTIDE SEQUENCE</scope>
    <source>
        <strain evidence="2">MA453B</strain>
    </source>
</reference>
<name>A0A9N9IK79_9GLOM</name>
<evidence type="ECO:0000313" key="2">
    <source>
        <dbReference type="EMBL" id="CAG8739867.1"/>
    </source>
</evidence>
<dbReference type="AlphaFoldDB" id="A0A9N9IK79"/>
<dbReference type="EMBL" id="CAJVPY010013321">
    <property type="protein sequence ID" value="CAG8739867.1"/>
    <property type="molecule type" value="Genomic_DNA"/>
</dbReference>
<evidence type="ECO:0000313" key="3">
    <source>
        <dbReference type="Proteomes" id="UP000789405"/>
    </source>
</evidence>
<sequence length="176" mass="20583">MFDNDFIENTYDVSYSYLLSLIKENNYFSVKEVWKIICLTLANNATNMNLLRIDDIQENNFQNSKDKKLQFNKSMSLAKKAITLQGDGKNDNELDTLLKNYIERKTLQCEKETKEREMRALKENYNSRNVLTVETDNEQRIYIDDIANPLRHVGKGAPKKTWLKGAQEDYQPTKKG</sequence>
<keyword evidence="3" id="KW-1185">Reference proteome</keyword>